<protein>
    <submittedName>
        <fullName evidence="1">Uncharacterized protein</fullName>
    </submittedName>
</protein>
<dbReference type="InterPro" id="IPR017853">
    <property type="entry name" value="GH"/>
</dbReference>
<dbReference type="PATRIC" id="fig|284581.3.peg.466"/>
<name>A0A0M0LHC6_9BACI</name>
<evidence type="ECO:0000313" key="1">
    <source>
        <dbReference type="EMBL" id="KOO50381.1"/>
    </source>
</evidence>
<dbReference type="EMBL" id="LILC01000002">
    <property type="protein sequence ID" value="KOO50381.1"/>
    <property type="molecule type" value="Genomic_DNA"/>
</dbReference>
<proteinExistence type="predicted"/>
<sequence>MKMSFSKWIAVLLLFFVLLPFVWWQLQAKKPLNVMLIDKTVPTTSYREHKGLTWLFNYEKYVKDNGQFYNPKKDYEGIKPTGSNFQEDDLVSGLKKKRDLIYLADTYGVYQADLPHTKHDGRKSEQLYGGLTAEEAEAISRHLFEKGGTFISEFNSFASPTRPDVREQMYDLLNLKWSGWTGRYFKDLSNDEVPVWMRENYEKQTNKKWAFTGVGIVLVNAEERLVVIPERHLKGDLLFSFTKEGDKQLGLSSTSKYRYWFDIVIPLDKKEVLANYHLQVDDETKRLLKNEGVPLTFPAVVHHQTKRFQTYYFAGDYADNEEIPSFYQAKGIPLLEKVLSYVRKKDSNFYWQTYIPMTQRILKDLPYKTEKSSVQTTKVKDVTMNGRVGKSYLQIYKDGKWQDLLIKGINLGLGKPGYYPGEVAVTKAEYMRWFKQMGAMNANTLRIYTLHPPSFYQALAEYNATAKKPLYLFQGVWVDEEPFVKSQNAFKPEVSDVFEKEIKRMVDVVHGNATVTPVKGHASGTYQADVSKYLLGWIIGIEWDPYVVENTDKANKGLSDFEGKYVYTRQASPFEHWVASHLNTLAVYEDTKYKWQRPISFVDWPTTDLLKHPFEPSNKEDRVSVDPNHIYTNKSFYPGMFASYHFYPYYPDFMNYEPKYVNYKDHEGNKNNYAGYLNDMKAAHRMPIVVAEFGVPGSRGMTHRNVNGMDQGMHSEQEQGTINTKLFKDIVNEKMAGGMVFTWQDEWFKRTWNTMDVDDPDRRPFWSNVQTNEQHFGLMSFDPGLESQAIYVDGDSSDWEKRKDKTVYNIQQPESPLKDVAVASDESYLYLKMDYKKSVNKKQLNTYVAFDTLGNQGQSTLPKVPSFKTTGSIDFLMDLKDSSTSRMLVDSYYDTFYFQYAHQLHMIKEVPYASKKNNGTYHPIRLVLNRKFNIKGRQKVPFEEYETGILKMGNGHPDAKNYNSLTDFAVKGTVVEARIPWQLLNVKDPSTHEIMGDMWKAENVYLGLEEKATTKSIRFGIVNYDQKGNMTSTTIDKQGEMWKYDWKQWEEPFYHERLKKSYDIMKKAYNDIGFPTK</sequence>
<dbReference type="AlphaFoldDB" id="A0A0M0LHC6"/>
<reference evidence="2" key="1">
    <citation type="submission" date="2015-08" db="EMBL/GenBank/DDBJ databases">
        <title>Fjat-14210 dsm16467.</title>
        <authorList>
            <person name="Liu B."/>
            <person name="Wang J."/>
            <person name="Zhu Y."/>
            <person name="Liu G."/>
            <person name="Chen Q."/>
            <person name="Chen Z."/>
            <person name="Lan J."/>
            <person name="Che J."/>
            <person name="Ge C."/>
            <person name="Shi H."/>
            <person name="Pan Z."/>
            <person name="Liu X."/>
        </authorList>
    </citation>
    <scope>NUCLEOTIDE SEQUENCE [LARGE SCALE GENOMIC DNA]</scope>
    <source>
        <strain evidence="2">DSM 16467</strain>
    </source>
</reference>
<accession>A0A0M0LHC6</accession>
<dbReference type="Proteomes" id="UP000037558">
    <property type="component" value="Unassembled WGS sequence"/>
</dbReference>
<keyword evidence="2" id="KW-1185">Reference proteome</keyword>
<dbReference type="Gene3D" id="3.20.20.80">
    <property type="entry name" value="Glycosidases"/>
    <property type="match status" value="2"/>
</dbReference>
<dbReference type="SUPFAM" id="SSF51445">
    <property type="entry name" value="(Trans)glycosidases"/>
    <property type="match status" value="1"/>
</dbReference>
<gene>
    <name evidence="1" type="ORF">AMD01_01085</name>
</gene>
<dbReference type="RefSeq" id="WP_083446365.1">
    <property type="nucleotide sequence ID" value="NZ_LILC01000002.1"/>
</dbReference>
<evidence type="ECO:0000313" key="2">
    <source>
        <dbReference type="Proteomes" id="UP000037558"/>
    </source>
</evidence>
<comment type="caution">
    <text evidence="1">The sequence shown here is derived from an EMBL/GenBank/DDBJ whole genome shotgun (WGS) entry which is preliminary data.</text>
</comment>
<organism evidence="1 2">
    <name type="scientific">Priestia koreensis</name>
    <dbReference type="NCBI Taxonomy" id="284581"/>
    <lineage>
        <taxon>Bacteria</taxon>
        <taxon>Bacillati</taxon>
        <taxon>Bacillota</taxon>
        <taxon>Bacilli</taxon>
        <taxon>Bacillales</taxon>
        <taxon>Bacillaceae</taxon>
        <taxon>Priestia</taxon>
    </lineage>
</organism>
<dbReference type="STRING" id="284581.AMD01_01085"/>